<dbReference type="RefSeq" id="WP_051858971.1">
    <property type="nucleotide sequence ID" value="NZ_BNEE01000006.1"/>
</dbReference>
<evidence type="ECO:0000313" key="2">
    <source>
        <dbReference type="Proteomes" id="UP000600026"/>
    </source>
</evidence>
<gene>
    <name evidence="1" type="ORF">Sxan_26510</name>
</gene>
<sequence>MNPTPYTASPADLPGVALPPAFEAFYALHHARYLTYARAQLPPGPAVEAVRTAFGALVIGWSAVVGSPNPTARAWDFLSYEVRRRDLRRSARPADASCVLHEDVRVLAALGFTPETSADITGRDPSKIRYLAARSTTCTHPASCERGCDTAL</sequence>
<comment type="caution">
    <text evidence="1">The sequence shown here is derived from an EMBL/GenBank/DDBJ whole genome shotgun (WGS) entry which is preliminary data.</text>
</comment>
<proteinExistence type="predicted"/>
<dbReference type="AlphaFoldDB" id="A0A919GV41"/>
<organism evidence="1 2">
    <name type="scientific">Streptomyces xanthophaeus</name>
    <dbReference type="NCBI Taxonomy" id="67385"/>
    <lineage>
        <taxon>Bacteria</taxon>
        <taxon>Bacillati</taxon>
        <taxon>Actinomycetota</taxon>
        <taxon>Actinomycetes</taxon>
        <taxon>Kitasatosporales</taxon>
        <taxon>Streptomycetaceae</taxon>
        <taxon>Streptomyces</taxon>
    </lineage>
</organism>
<name>A0A919GV41_9ACTN</name>
<dbReference type="EMBL" id="BNEE01000006">
    <property type="protein sequence ID" value="GHI85287.1"/>
    <property type="molecule type" value="Genomic_DNA"/>
</dbReference>
<protein>
    <submittedName>
        <fullName evidence="1">Uncharacterized protein</fullName>
    </submittedName>
</protein>
<keyword evidence="2" id="KW-1185">Reference proteome</keyword>
<dbReference type="Proteomes" id="UP000600026">
    <property type="component" value="Unassembled WGS sequence"/>
</dbReference>
<reference evidence="1" key="1">
    <citation type="submission" date="2020-09" db="EMBL/GenBank/DDBJ databases">
        <title>Whole genome shotgun sequence of Streptomyces xanthophaeus NBRC 12829.</title>
        <authorList>
            <person name="Komaki H."/>
            <person name="Tamura T."/>
        </authorList>
    </citation>
    <scope>NUCLEOTIDE SEQUENCE</scope>
    <source>
        <strain evidence="1">NBRC 12829</strain>
    </source>
</reference>
<evidence type="ECO:0000313" key="1">
    <source>
        <dbReference type="EMBL" id="GHI85287.1"/>
    </source>
</evidence>
<accession>A0A919GV41</accession>